<dbReference type="AlphaFoldDB" id="A0A3P1WMP5"/>
<keyword evidence="2" id="KW-1003">Cell membrane</keyword>
<evidence type="ECO:0000256" key="8">
    <source>
        <dbReference type="ARBA" id="ARBA00023136"/>
    </source>
</evidence>
<dbReference type="PROSITE" id="PS00211">
    <property type="entry name" value="ABC_TRANSPORTER_1"/>
    <property type="match status" value="1"/>
</dbReference>
<dbReference type="InterPro" id="IPR015853">
    <property type="entry name" value="ABC_transpr_FbpC"/>
</dbReference>
<name>A0A3P1WMP5_9ACTN</name>
<keyword evidence="5 11" id="KW-0067">ATP-binding</keyword>
<dbReference type="PANTHER" id="PTHR42781">
    <property type="entry name" value="SPERMIDINE/PUTRESCINE IMPORT ATP-BINDING PROTEIN POTA"/>
    <property type="match status" value="1"/>
</dbReference>
<keyword evidence="1" id="KW-0813">Transport</keyword>
<dbReference type="GO" id="GO:0015418">
    <property type="term" value="F:ABC-type quaternary ammonium compound transporting activity"/>
    <property type="evidence" value="ECO:0007669"/>
    <property type="project" value="UniProtKB-EC"/>
</dbReference>
<dbReference type="Pfam" id="PF00005">
    <property type="entry name" value="ABC_tran"/>
    <property type="match status" value="1"/>
</dbReference>
<dbReference type="CDD" id="cd03259">
    <property type="entry name" value="ABC_Carb_Solutes_like"/>
    <property type="match status" value="1"/>
</dbReference>
<dbReference type="EMBL" id="RQYT01000066">
    <property type="protein sequence ID" value="RRD47591.1"/>
    <property type="molecule type" value="Genomic_DNA"/>
</dbReference>
<evidence type="ECO:0000259" key="10">
    <source>
        <dbReference type="PROSITE" id="PS50893"/>
    </source>
</evidence>
<evidence type="ECO:0000313" key="12">
    <source>
        <dbReference type="Proteomes" id="UP000280935"/>
    </source>
</evidence>
<feature type="domain" description="ABC transporter" evidence="10">
    <location>
        <begin position="3"/>
        <end position="227"/>
    </location>
</feature>
<dbReference type="GO" id="GO:0005524">
    <property type="term" value="F:ATP binding"/>
    <property type="evidence" value="ECO:0007669"/>
    <property type="project" value="UniProtKB-KW"/>
</dbReference>
<keyword evidence="6" id="KW-0408">Iron</keyword>
<evidence type="ECO:0000256" key="5">
    <source>
        <dbReference type="ARBA" id="ARBA00022840"/>
    </source>
</evidence>
<dbReference type="GO" id="GO:0016887">
    <property type="term" value="F:ATP hydrolysis activity"/>
    <property type="evidence" value="ECO:0007669"/>
    <property type="project" value="InterPro"/>
</dbReference>
<dbReference type="Proteomes" id="UP000280935">
    <property type="component" value="Unassembled WGS sequence"/>
</dbReference>
<organism evidence="11 12">
    <name type="scientific">Arachnia propionica</name>
    <dbReference type="NCBI Taxonomy" id="1750"/>
    <lineage>
        <taxon>Bacteria</taxon>
        <taxon>Bacillati</taxon>
        <taxon>Actinomycetota</taxon>
        <taxon>Actinomycetes</taxon>
        <taxon>Propionibacteriales</taxon>
        <taxon>Propionibacteriaceae</taxon>
        <taxon>Arachnia</taxon>
    </lineage>
</organism>
<dbReference type="PROSITE" id="PS50893">
    <property type="entry name" value="ABC_TRANSPORTER_2"/>
    <property type="match status" value="1"/>
</dbReference>
<proteinExistence type="predicted"/>
<dbReference type="GO" id="GO:0015408">
    <property type="term" value="F:ABC-type ferric iron transporter activity"/>
    <property type="evidence" value="ECO:0007669"/>
    <property type="project" value="InterPro"/>
</dbReference>
<reference evidence="11 12" key="1">
    <citation type="submission" date="2018-11" db="EMBL/GenBank/DDBJ databases">
        <title>Genomes From Bacteria Associated with the Canine Oral Cavity: a Test Case for Automated Genome-Based Taxonomic Assignment.</title>
        <authorList>
            <person name="Coil D.A."/>
            <person name="Jospin G."/>
            <person name="Darling A.E."/>
            <person name="Wallis C."/>
            <person name="Davis I.J."/>
            <person name="Harris S."/>
            <person name="Eisen J.A."/>
            <person name="Holcombe L.J."/>
            <person name="O'Flynn C."/>
        </authorList>
    </citation>
    <scope>NUCLEOTIDE SEQUENCE [LARGE SCALE GENOMIC DNA]</scope>
    <source>
        <strain evidence="11 12">OH2822_COT-296</strain>
    </source>
</reference>
<gene>
    <name evidence="11" type="ORF">EII35_14920</name>
</gene>
<dbReference type="SUPFAM" id="SSF52540">
    <property type="entry name" value="P-loop containing nucleoside triphosphate hydrolases"/>
    <property type="match status" value="1"/>
</dbReference>
<keyword evidence="3" id="KW-0410">Iron transport</keyword>
<dbReference type="OrthoDB" id="3180400at2"/>
<dbReference type="InterPro" id="IPR050093">
    <property type="entry name" value="ABC_SmlMolc_Importer"/>
</dbReference>
<dbReference type="EC" id="7.6.2.9" evidence="9"/>
<dbReference type="RefSeq" id="WP_125229254.1">
    <property type="nucleotide sequence ID" value="NZ_RQYT01000066.1"/>
</dbReference>
<evidence type="ECO:0000256" key="2">
    <source>
        <dbReference type="ARBA" id="ARBA00022475"/>
    </source>
</evidence>
<dbReference type="InterPro" id="IPR003439">
    <property type="entry name" value="ABC_transporter-like_ATP-bd"/>
</dbReference>
<dbReference type="FunFam" id="3.40.50.300:FF:000425">
    <property type="entry name" value="Probable ABC transporter, ATP-binding subunit"/>
    <property type="match status" value="1"/>
</dbReference>
<dbReference type="InterPro" id="IPR017871">
    <property type="entry name" value="ABC_transporter-like_CS"/>
</dbReference>
<evidence type="ECO:0000256" key="4">
    <source>
        <dbReference type="ARBA" id="ARBA00022741"/>
    </source>
</evidence>
<dbReference type="InterPro" id="IPR027417">
    <property type="entry name" value="P-loop_NTPase"/>
</dbReference>
<accession>A0A3P1WMP5</accession>
<dbReference type="InterPro" id="IPR013611">
    <property type="entry name" value="Transp-assoc_OB_typ2"/>
</dbReference>
<dbReference type="GO" id="GO:0043190">
    <property type="term" value="C:ATP-binding cassette (ABC) transporter complex"/>
    <property type="evidence" value="ECO:0007669"/>
    <property type="project" value="InterPro"/>
</dbReference>
<evidence type="ECO:0000256" key="3">
    <source>
        <dbReference type="ARBA" id="ARBA00022496"/>
    </source>
</evidence>
<protein>
    <recommendedName>
        <fullName evidence="9">ABC-type quaternary amine transporter</fullName>
        <ecNumber evidence="9">7.6.2.9</ecNumber>
    </recommendedName>
</protein>
<keyword evidence="4" id="KW-0547">Nucleotide-binding</keyword>
<dbReference type="SMART" id="SM00382">
    <property type="entry name" value="AAA"/>
    <property type="match status" value="1"/>
</dbReference>
<evidence type="ECO:0000256" key="9">
    <source>
        <dbReference type="ARBA" id="ARBA00066388"/>
    </source>
</evidence>
<evidence type="ECO:0000256" key="7">
    <source>
        <dbReference type="ARBA" id="ARBA00023065"/>
    </source>
</evidence>
<keyword evidence="7" id="KW-0406">Ion transport</keyword>
<comment type="caution">
    <text evidence="11">The sequence shown here is derived from an EMBL/GenBank/DDBJ whole genome shotgun (WGS) entry which is preliminary data.</text>
</comment>
<evidence type="ECO:0000313" key="11">
    <source>
        <dbReference type="EMBL" id="RRD47591.1"/>
    </source>
</evidence>
<evidence type="ECO:0000256" key="6">
    <source>
        <dbReference type="ARBA" id="ARBA00023004"/>
    </source>
</evidence>
<evidence type="ECO:0000256" key="1">
    <source>
        <dbReference type="ARBA" id="ARBA00022448"/>
    </source>
</evidence>
<keyword evidence="8" id="KW-0472">Membrane</keyword>
<dbReference type="PANTHER" id="PTHR42781:SF4">
    <property type="entry name" value="SPERMIDINE_PUTRESCINE IMPORT ATP-BINDING PROTEIN POTA"/>
    <property type="match status" value="1"/>
</dbReference>
<dbReference type="Pfam" id="PF08402">
    <property type="entry name" value="TOBE_2"/>
    <property type="match status" value="1"/>
</dbReference>
<dbReference type="Gene3D" id="3.40.50.300">
    <property type="entry name" value="P-loop containing nucleotide triphosphate hydrolases"/>
    <property type="match status" value="1"/>
</dbReference>
<dbReference type="InterPro" id="IPR003593">
    <property type="entry name" value="AAA+_ATPase"/>
</dbReference>
<sequence>MMLRTTQVCHSFGATEVLTDVDVAVEAGELATVLGRSGCGKTTLLRIVAGLLRPRSGTVRLGDRDITALPPERRRISLVPQEGALFPHLTVAQNVGFGLRGGDRGRVTELLELVGLAELGKRMPHEISGGQAQRVALARALAVDPDLVLLDEPFSALDSVARVRLRAELRRMLQQAGTTAVLVTHDQDEALSLSDQVVLMAGGRVIQTGTPDDVYRRPINEVAARLTGSIQGLPGEATGERAATLLGEVVLHAAARGRGTVLLRPEQVRPDADACGEWTITRVTFHGDTTDLELSHGSGASLVARTQRPGWEETDRVTLSVSGPAVFQQG</sequence>
<dbReference type="InterPro" id="IPR008995">
    <property type="entry name" value="Mo/tungstate-bd_C_term_dom"/>
</dbReference>
<dbReference type="SUPFAM" id="SSF50331">
    <property type="entry name" value="MOP-like"/>
    <property type="match status" value="1"/>
</dbReference>